<keyword evidence="5 7" id="KW-1133">Transmembrane helix</keyword>
<evidence type="ECO:0000313" key="11">
    <source>
        <dbReference type="Proteomes" id="UP000191931"/>
    </source>
</evidence>
<evidence type="ECO:0000256" key="1">
    <source>
        <dbReference type="ARBA" id="ARBA00004651"/>
    </source>
</evidence>
<protein>
    <submittedName>
        <fullName evidence="10">MnhB</fullName>
    </submittedName>
</protein>
<evidence type="ECO:0000256" key="2">
    <source>
        <dbReference type="ARBA" id="ARBA00009425"/>
    </source>
</evidence>
<comment type="similarity">
    <text evidence="2">Belongs to the CPA3 antiporters (TC 2.A.63) subunit B family.</text>
</comment>
<dbReference type="OrthoDB" id="2085045at2"/>
<name>A0A1W1H950_9BACT</name>
<dbReference type="GO" id="GO:0005886">
    <property type="term" value="C:plasma membrane"/>
    <property type="evidence" value="ECO:0007669"/>
    <property type="project" value="UniProtKB-SubCell"/>
</dbReference>
<evidence type="ECO:0000256" key="7">
    <source>
        <dbReference type="SAM" id="Phobius"/>
    </source>
</evidence>
<dbReference type="Pfam" id="PF20501">
    <property type="entry name" value="MbhE"/>
    <property type="match status" value="1"/>
</dbReference>
<reference evidence="10 11" key="1">
    <citation type="submission" date="2017-03" db="EMBL/GenBank/DDBJ databases">
        <authorList>
            <person name="Afonso C.L."/>
            <person name="Miller P.J."/>
            <person name="Scott M.A."/>
            <person name="Spackman E."/>
            <person name="Goraichik I."/>
            <person name="Dimitrov K.M."/>
            <person name="Suarez D.L."/>
            <person name="Swayne D.E."/>
        </authorList>
    </citation>
    <scope>NUCLEOTIDE SEQUENCE [LARGE SCALE GENOMIC DNA]</scope>
    <source>
        <strain evidence="10">PRJEB14757</strain>
    </source>
</reference>
<feature type="transmembrane region" description="Helical" evidence="7">
    <location>
        <begin position="237"/>
        <end position="262"/>
    </location>
</feature>
<organism evidence="10 11">
    <name type="scientific">Desulfamplus magnetovallimortis</name>
    <dbReference type="NCBI Taxonomy" id="1246637"/>
    <lineage>
        <taxon>Bacteria</taxon>
        <taxon>Pseudomonadati</taxon>
        <taxon>Thermodesulfobacteriota</taxon>
        <taxon>Desulfobacteria</taxon>
        <taxon>Desulfobacterales</taxon>
        <taxon>Desulfobacteraceae</taxon>
        <taxon>Desulfamplus</taxon>
    </lineage>
</organism>
<feature type="transmembrane region" description="Helical" evidence="7">
    <location>
        <begin position="132"/>
        <end position="152"/>
    </location>
</feature>
<feature type="transmembrane region" description="Helical" evidence="7">
    <location>
        <begin position="164"/>
        <end position="183"/>
    </location>
</feature>
<feature type="domain" description="MrpA C-terminal/MbhE" evidence="9">
    <location>
        <begin position="31"/>
        <end position="94"/>
    </location>
</feature>
<evidence type="ECO:0000259" key="8">
    <source>
        <dbReference type="Pfam" id="PF04039"/>
    </source>
</evidence>
<keyword evidence="4 7" id="KW-0812">Transmembrane</keyword>
<feature type="transmembrane region" description="Helical" evidence="7">
    <location>
        <begin position="67"/>
        <end position="85"/>
    </location>
</feature>
<keyword evidence="3" id="KW-1003">Cell membrane</keyword>
<dbReference type="Pfam" id="PF04039">
    <property type="entry name" value="MnhB"/>
    <property type="match status" value="1"/>
</dbReference>
<comment type="subcellular location">
    <subcellularLocation>
        <location evidence="1">Cell membrane</location>
        <topology evidence="1">Multi-pass membrane protein</topology>
    </subcellularLocation>
</comment>
<keyword evidence="6 7" id="KW-0472">Membrane</keyword>
<evidence type="ECO:0000313" key="10">
    <source>
        <dbReference type="EMBL" id="SLM28935.1"/>
    </source>
</evidence>
<dbReference type="PANTHER" id="PTHR33932:SF4">
    <property type="entry name" value="NA(+)_H(+) ANTIPORTER SUBUNIT B"/>
    <property type="match status" value="1"/>
</dbReference>
<evidence type="ECO:0000259" key="9">
    <source>
        <dbReference type="Pfam" id="PF20501"/>
    </source>
</evidence>
<evidence type="ECO:0000256" key="4">
    <source>
        <dbReference type="ARBA" id="ARBA00022692"/>
    </source>
</evidence>
<dbReference type="AlphaFoldDB" id="A0A1W1H950"/>
<keyword evidence="11" id="KW-1185">Reference proteome</keyword>
<dbReference type="InterPro" id="IPR050622">
    <property type="entry name" value="CPA3_antiporter_subunitB"/>
</dbReference>
<feature type="domain" description="Na+/H+ antiporter MnhB subunit-related protein" evidence="8">
    <location>
        <begin position="133"/>
        <end position="258"/>
    </location>
</feature>
<gene>
    <name evidence="10" type="primary">mnhB</name>
    <name evidence="10" type="ORF">MTBBW1_1630045</name>
</gene>
<dbReference type="STRING" id="1246637.MTBBW1_1630045"/>
<proteinExistence type="inferred from homology"/>
<dbReference type="InterPro" id="IPR007182">
    <property type="entry name" value="MnhB"/>
</dbReference>
<sequence>MKILGKITITICGLLLLFFTSDFPDWGDVNSPASTHLSPYFIEHTIEDTAVPNIVTSVLADYRGYDTMFETTVILTAGLACFLLLRIPRKDSIHRYYRHEPTGVTIRVEGDRYPKGSNVFTRIDSSWVPYDLIINFTCRLLIHFIQLFALYVVAHGHHSPGGGFQGGVLLGASVILFAISGNLRAAIKRFGEKTAAILSSTGVFIYAGAGALCLFIGEQFLNYSALGPLLGTDRIMARSHGILIVEIGVAMAVMAVMIWIYYNLSSAGKQDEGL</sequence>
<dbReference type="RefSeq" id="WP_080805469.1">
    <property type="nucleotide sequence ID" value="NZ_LT828550.1"/>
</dbReference>
<evidence type="ECO:0000256" key="3">
    <source>
        <dbReference type="ARBA" id="ARBA00022475"/>
    </source>
</evidence>
<evidence type="ECO:0000256" key="5">
    <source>
        <dbReference type="ARBA" id="ARBA00022989"/>
    </source>
</evidence>
<dbReference type="PANTHER" id="PTHR33932">
    <property type="entry name" value="NA(+)/H(+) ANTIPORTER SUBUNIT B"/>
    <property type="match status" value="1"/>
</dbReference>
<dbReference type="InterPro" id="IPR046806">
    <property type="entry name" value="MrpA_C/MbhE"/>
</dbReference>
<dbReference type="Proteomes" id="UP000191931">
    <property type="component" value="Unassembled WGS sequence"/>
</dbReference>
<accession>A0A1W1H950</accession>
<evidence type="ECO:0000256" key="6">
    <source>
        <dbReference type="ARBA" id="ARBA00023136"/>
    </source>
</evidence>
<feature type="transmembrane region" description="Helical" evidence="7">
    <location>
        <begin position="195"/>
        <end position="217"/>
    </location>
</feature>
<dbReference type="EMBL" id="FWEV01000072">
    <property type="protein sequence ID" value="SLM28935.1"/>
    <property type="molecule type" value="Genomic_DNA"/>
</dbReference>